<accession>A0A2T6ZCK9</accession>
<evidence type="ECO:0000313" key="2">
    <source>
        <dbReference type="Proteomes" id="UP000244722"/>
    </source>
</evidence>
<comment type="caution">
    <text evidence="1">The sequence shown here is derived from an EMBL/GenBank/DDBJ whole genome shotgun (WGS) entry which is preliminary data.</text>
</comment>
<protein>
    <recommendedName>
        <fullName evidence="3">Transposase Tc1-like domain-containing protein</fullName>
    </recommendedName>
</protein>
<sequence length="192" mass="21975">MSQAEKAIQKPGQLDTLITYQKEMILILVGRHEVDVGKRGAVITLQEASHKLKEIQLIINIPRSTIAGIIKHVQNLSKDEKENCNPSYPGPWLNNTVLNPLPHPRRPRKFSDEDHPTVVQYATRNRAQRHKSFALLAKELPFSIYRTQVAIVLKKQGYSLHIPCIKPAVSQPNYEARHRFCEENRTKPVEGY</sequence>
<gene>
    <name evidence="1" type="ORF">B9Z19DRAFT_1069159</name>
</gene>
<proteinExistence type="predicted"/>
<evidence type="ECO:0000313" key="1">
    <source>
        <dbReference type="EMBL" id="PUU73228.1"/>
    </source>
</evidence>
<dbReference type="Proteomes" id="UP000244722">
    <property type="component" value="Unassembled WGS sequence"/>
</dbReference>
<reference evidence="1 2" key="1">
    <citation type="submission" date="2017-04" db="EMBL/GenBank/DDBJ databases">
        <title>Draft genome sequence of Tuber borchii Vittad., a whitish edible truffle.</title>
        <authorList>
            <consortium name="DOE Joint Genome Institute"/>
            <person name="Murat C."/>
            <person name="Kuo A."/>
            <person name="Barry K.W."/>
            <person name="Clum A."/>
            <person name="Dockter R.B."/>
            <person name="Fauchery L."/>
            <person name="Iotti M."/>
            <person name="Kohler A."/>
            <person name="Labutti K."/>
            <person name="Lindquist E.A."/>
            <person name="Lipzen A."/>
            <person name="Ohm R.A."/>
            <person name="Wang M."/>
            <person name="Grigoriev I.V."/>
            <person name="Zambonelli A."/>
            <person name="Martin F.M."/>
        </authorList>
    </citation>
    <scope>NUCLEOTIDE SEQUENCE [LARGE SCALE GENOMIC DNA]</scope>
    <source>
        <strain evidence="1 2">Tbo3840</strain>
    </source>
</reference>
<keyword evidence="2" id="KW-1185">Reference proteome</keyword>
<organism evidence="1 2">
    <name type="scientific">Tuber borchii</name>
    <name type="common">White truffle</name>
    <dbReference type="NCBI Taxonomy" id="42251"/>
    <lineage>
        <taxon>Eukaryota</taxon>
        <taxon>Fungi</taxon>
        <taxon>Dikarya</taxon>
        <taxon>Ascomycota</taxon>
        <taxon>Pezizomycotina</taxon>
        <taxon>Pezizomycetes</taxon>
        <taxon>Pezizales</taxon>
        <taxon>Tuberaceae</taxon>
        <taxon>Tuber</taxon>
    </lineage>
</organism>
<evidence type="ECO:0008006" key="3">
    <source>
        <dbReference type="Google" id="ProtNLM"/>
    </source>
</evidence>
<dbReference type="AlphaFoldDB" id="A0A2T6ZCK9"/>
<name>A0A2T6ZCK9_TUBBO</name>
<dbReference type="OrthoDB" id="5379778at2759"/>
<dbReference type="EMBL" id="NESQ01000398">
    <property type="protein sequence ID" value="PUU73228.1"/>
    <property type="molecule type" value="Genomic_DNA"/>
</dbReference>